<dbReference type="Proteomes" id="UP000382040">
    <property type="component" value="Unassembled WGS sequence"/>
</dbReference>
<evidence type="ECO:0000313" key="3">
    <source>
        <dbReference type="Proteomes" id="UP000382040"/>
    </source>
</evidence>
<dbReference type="EMBL" id="CABPST010000016">
    <property type="protein sequence ID" value="VVE90526.1"/>
    <property type="molecule type" value="Genomic_DNA"/>
</dbReference>
<accession>A0A5E5BYW7</accession>
<evidence type="ECO:0000256" key="1">
    <source>
        <dbReference type="SAM" id="MobiDB-lite"/>
    </source>
</evidence>
<sequence>MQAAWAQDKRTSSMLGGQSSLAIRFHQDSTAGHKIHLLIGRLLTQPHEHREVTIARLKRKQRTGASKSSLPDRSDLRINPRKSLPFWPRAIFVRSSGSLFSH</sequence>
<proteinExistence type="predicted"/>
<protein>
    <submittedName>
        <fullName evidence="2">Uncharacterized protein</fullName>
    </submittedName>
</protein>
<dbReference type="AlphaFoldDB" id="A0A5E5BYW7"/>
<organism evidence="2 3">
    <name type="scientific">Pandoraea bronchicola</name>
    <dbReference type="NCBI Taxonomy" id="2508287"/>
    <lineage>
        <taxon>Bacteria</taxon>
        <taxon>Pseudomonadati</taxon>
        <taxon>Pseudomonadota</taxon>
        <taxon>Betaproteobacteria</taxon>
        <taxon>Burkholderiales</taxon>
        <taxon>Burkholderiaceae</taxon>
        <taxon>Pandoraea</taxon>
    </lineage>
</organism>
<feature type="region of interest" description="Disordered" evidence="1">
    <location>
        <begin position="56"/>
        <end position="76"/>
    </location>
</feature>
<gene>
    <name evidence="2" type="ORF">PBR20603_04511</name>
</gene>
<name>A0A5E5BYW7_9BURK</name>
<evidence type="ECO:0000313" key="2">
    <source>
        <dbReference type="EMBL" id="VVE90526.1"/>
    </source>
</evidence>
<reference evidence="2 3" key="1">
    <citation type="submission" date="2019-08" db="EMBL/GenBank/DDBJ databases">
        <authorList>
            <person name="Peeters C."/>
        </authorList>
    </citation>
    <scope>NUCLEOTIDE SEQUENCE [LARGE SCALE GENOMIC DNA]</scope>
    <source>
        <strain evidence="2 3">LMG 20603</strain>
    </source>
</reference>
<dbReference type="OrthoDB" id="345640at2"/>
<keyword evidence="3" id="KW-1185">Reference proteome</keyword>